<keyword evidence="3 6" id="KW-0521">NADP</keyword>
<feature type="binding site" evidence="6">
    <location>
        <position position="156"/>
    </location>
    <ligand>
        <name>NAD(+)</name>
        <dbReference type="ChEBI" id="CHEBI:57540"/>
    </ligand>
</feature>
<accession>A0A1H3LCP2</accession>
<keyword evidence="6" id="KW-0547">Nucleotide-binding</keyword>
<feature type="binding site" evidence="6">
    <location>
        <begin position="54"/>
        <end position="55"/>
    </location>
    <ligand>
        <name>NAD(+)</name>
        <dbReference type="ChEBI" id="CHEBI:57540"/>
    </ligand>
</feature>
<dbReference type="GO" id="GO:0046872">
    <property type="term" value="F:metal ion binding"/>
    <property type="evidence" value="ECO:0007669"/>
    <property type="project" value="UniProtKB-UniRule"/>
</dbReference>
<proteinExistence type="inferred from homology"/>
<keyword evidence="8" id="KW-1185">Reference proteome</keyword>
<dbReference type="HAMAP" id="MF_00361">
    <property type="entry name" value="NAD_kinase"/>
    <property type="match status" value="1"/>
</dbReference>
<keyword evidence="6" id="KW-0963">Cytoplasm</keyword>
<evidence type="ECO:0000256" key="4">
    <source>
        <dbReference type="ARBA" id="ARBA00023027"/>
    </source>
</evidence>
<keyword evidence="6" id="KW-0067">ATP-binding</keyword>
<name>A0A1H3LCP2_9FIRM</name>
<feature type="active site" description="Proton acceptor" evidence="6">
    <location>
        <position position="54"/>
    </location>
</feature>
<comment type="similarity">
    <text evidence="6">Belongs to the NAD kinase family.</text>
</comment>
<feature type="binding site" evidence="6">
    <location>
        <begin position="127"/>
        <end position="128"/>
    </location>
    <ligand>
        <name>NAD(+)</name>
        <dbReference type="ChEBI" id="CHEBI:57540"/>
    </ligand>
</feature>
<sequence length="270" mass="30223">MIKENKKIVNIIHNNNPRSKETSIILEKTLNQYGYIVSDEFDNNAILNICIGGDGAFLRAVHKYGFPYIPFIGVNTGHLGFFHEITPERIHNFVECFSKGKYKLEDIYLAEAIVCTRTSCIELVGVNEIVIKGIDSKVIHLDVSIEDDLLERFSGDGLIVSTPSGSTAYNLSAGGSIVYPSLKTLQLTPLCPINSKAYRSLLNSVIIPDGMTIRVNPEYRDENTVLIIVDGNQINCDNVVEISFKLSDMTLRRLTLDSQSFWAKVKDRFI</sequence>
<dbReference type="EC" id="2.7.1.23" evidence="6"/>
<keyword evidence="1 6" id="KW-0808">Transferase</keyword>
<dbReference type="AlphaFoldDB" id="A0A1H3LCP2"/>
<comment type="cofactor">
    <cofactor evidence="6">
        <name>a divalent metal cation</name>
        <dbReference type="ChEBI" id="CHEBI:60240"/>
    </cofactor>
</comment>
<evidence type="ECO:0000256" key="5">
    <source>
        <dbReference type="ARBA" id="ARBA00047925"/>
    </source>
</evidence>
<evidence type="ECO:0000313" key="8">
    <source>
        <dbReference type="Proteomes" id="UP000198625"/>
    </source>
</evidence>
<evidence type="ECO:0000256" key="3">
    <source>
        <dbReference type="ARBA" id="ARBA00022857"/>
    </source>
</evidence>
<keyword evidence="2 6" id="KW-0418">Kinase</keyword>
<dbReference type="GO" id="GO:0051287">
    <property type="term" value="F:NAD binding"/>
    <property type="evidence" value="ECO:0007669"/>
    <property type="project" value="UniProtKB-ARBA"/>
</dbReference>
<evidence type="ECO:0000256" key="6">
    <source>
        <dbReference type="HAMAP-Rule" id="MF_00361"/>
    </source>
</evidence>
<feature type="binding site" evidence="6">
    <location>
        <position position="59"/>
    </location>
    <ligand>
        <name>NAD(+)</name>
        <dbReference type="ChEBI" id="CHEBI:57540"/>
    </ligand>
</feature>
<dbReference type="EMBL" id="FNQE01000003">
    <property type="protein sequence ID" value="SDY62347.1"/>
    <property type="molecule type" value="Genomic_DNA"/>
</dbReference>
<evidence type="ECO:0000313" key="7">
    <source>
        <dbReference type="EMBL" id="SDY62347.1"/>
    </source>
</evidence>
<reference evidence="7 8" key="1">
    <citation type="submission" date="2016-10" db="EMBL/GenBank/DDBJ databases">
        <authorList>
            <person name="de Groot N.N."/>
        </authorList>
    </citation>
    <scope>NUCLEOTIDE SEQUENCE [LARGE SCALE GENOMIC DNA]</scope>
    <source>
        <strain evidence="7 8">DSM 21650</strain>
    </source>
</reference>
<dbReference type="InterPro" id="IPR017438">
    <property type="entry name" value="ATP-NAD_kinase_N"/>
</dbReference>
<dbReference type="SUPFAM" id="SSF111331">
    <property type="entry name" value="NAD kinase/diacylglycerol kinase-like"/>
    <property type="match status" value="1"/>
</dbReference>
<dbReference type="PANTHER" id="PTHR20275:SF0">
    <property type="entry name" value="NAD KINASE"/>
    <property type="match status" value="1"/>
</dbReference>
<dbReference type="GO" id="GO:0019674">
    <property type="term" value="P:NAD+ metabolic process"/>
    <property type="evidence" value="ECO:0007669"/>
    <property type="project" value="InterPro"/>
</dbReference>
<dbReference type="GO" id="GO:0005737">
    <property type="term" value="C:cytoplasm"/>
    <property type="evidence" value="ECO:0007669"/>
    <property type="project" value="UniProtKB-SubCell"/>
</dbReference>
<feature type="binding site" evidence="6">
    <location>
        <begin position="167"/>
        <end position="172"/>
    </location>
    <ligand>
        <name>NAD(+)</name>
        <dbReference type="ChEBI" id="CHEBI:57540"/>
    </ligand>
</feature>
<dbReference type="InterPro" id="IPR017437">
    <property type="entry name" value="ATP-NAD_kinase_PpnK-typ_C"/>
</dbReference>
<organism evidence="7 8">
    <name type="scientific">Proteiniborus ethanoligenes</name>
    <dbReference type="NCBI Taxonomy" id="415015"/>
    <lineage>
        <taxon>Bacteria</taxon>
        <taxon>Bacillati</taxon>
        <taxon>Bacillota</taxon>
        <taxon>Clostridia</taxon>
        <taxon>Eubacteriales</taxon>
        <taxon>Proteiniborus</taxon>
    </lineage>
</organism>
<comment type="subcellular location">
    <subcellularLocation>
        <location evidence="6">Cytoplasm</location>
    </subcellularLocation>
</comment>
<dbReference type="OrthoDB" id="9774737at2"/>
<dbReference type="Pfam" id="PF01513">
    <property type="entry name" value="NAD_kinase"/>
    <property type="match status" value="1"/>
</dbReference>
<keyword evidence="4 6" id="KW-0520">NAD</keyword>
<dbReference type="Gene3D" id="3.40.50.10330">
    <property type="entry name" value="Probable inorganic polyphosphate/atp-NAD kinase, domain 1"/>
    <property type="match status" value="1"/>
</dbReference>
<dbReference type="InterPro" id="IPR016064">
    <property type="entry name" value="NAD/diacylglycerol_kinase_sf"/>
</dbReference>
<dbReference type="GO" id="GO:0005524">
    <property type="term" value="F:ATP binding"/>
    <property type="evidence" value="ECO:0007669"/>
    <property type="project" value="UniProtKB-KW"/>
</dbReference>
<comment type="function">
    <text evidence="6">Involved in the regulation of the intracellular balance of NAD and NADP, and is a key enzyme in the biosynthesis of NADP. Catalyzes specifically the phosphorylation on 2'-hydroxyl of the adenosine moiety of NAD to yield NADP.</text>
</comment>
<evidence type="ECO:0000256" key="1">
    <source>
        <dbReference type="ARBA" id="ARBA00022679"/>
    </source>
</evidence>
<feature type="binding site" evidence="6">
    <location>
        <position position="232"/>
    </location>
    <ligand>
        <name>NAD(+)</name>
        <dbReference type="ChEBI" id="CHEBI:57540"/>
    </ligand>
</feature>
<dbReference type="PANTHER" id="PTHR20275">
    <property type="entry name" value="NAD KINASE"/>
    <property type="match status" value="1"/>
</dbReference>
<evidence type="ECO:0000256" key="2">
    <source>
        <dbReference type="ARBA" id="ARBA00022777"/>
    </source>
</evidence>
<dbReference type="STRING" id="415015.SAMN05660462_00490"/>
<protein>
    <recommendedName>
        <fullName evidence="6">NAD kinase</fullName>
        <ecNumber evidence="6">2.7.1.23</ecNumber>
    </recommendedName>
    <alternativeName>
        <fullName evidence="6">ATP-dependent NAD kinase</fullName>
    </alternativeName>
</protein>
<dbReference type="InterPro" id="IPR002504">
    <property type="entry name" value="NADK"/>
</dbReference>
<dbReference type="Proteomes" id="UP000198625">
    <property type="component" value="Unassembled WGS sequence"/>
</dbReference>
<dbReference type="GO" id="GO:0003951">
    <property type="term" value="F:NAD+ kinase activity"/>
    <property type="evidence" value="ECO:0007669"/>
    <property type="project" value="UniProtKB-UniRule"/>
</dbReference>
<dbReference type="GO" id="GO:0006741">
    <property type="term" value="P:NADP+ biosynthetic process"/>
    <property type="evidence" value="ECO:0007669"/>
    <property type="project" value="UniProtKB-UniRule"/>
</dbReference>
<comment type="caution">
    <text evidence="6">Lacks conserved residue(s) required for the propagation of feature annotation.</text>
</comment>
<gene>
    <name evidence="6" type="primary">nadK</name>
    <name evidence="7" type="ORF">SAMN05660462_00490</name>
</gene>
<comment type="catalytic activity">
    <reaction evidence="5 6">
        <text>NAD(+) + ATP = ADP + NADP(+) + H(+)</text>
        <dbReference type="Rhea" id="RHEA:18629"/>
        <dbReference type="ChEBI" id="CHEBI:15378"/>
        <dbReference type="ChEBI" id="CHEBI:30616"/>
        <dbReference type="ChEBI" id="CHEBI:57540"/>
        <dbReference type="ChEBI" id="CHEBI:58349"/>
        <dbReference type="ChEBI" id="CHEBI:456216"/>
        <dbReference type="EC" id="2.7.1.23"/>
    </reaction>
</comment>
<dbReference type="Gene3D" id="2.60.200.30">
    <property type="entry name" value="Probable inorganic polyphosphate/atp-NAD kinase, domain 2"/>
    <property type="match status" value="1"/>
</dbReference>
<dbReference type="RefSeq" id="WP_091726724.1">
    <property type="nucleotide sequence ID" value="NZ_FNQE01000003.1"/>
</dbReference>
<dbReference type="Pfam" id="PF20143">
    <property type="entry name" value="NAD_kinase_C"/>
    <property type="match status" value="1"/>
</dbReference>